<dbReference type="Gene3D" id="1.10.10.10">
    <property type="entry name" value="Winged helix-like DNA-binding domain superfamily/Winged helix DNA-binding domain"/>
    <property type="match status" value="1"/>
</dbReference>
<dbReference type="InterPro" id="IPR013324">
    <property type="entry name" value="RNA_pol_sigma_r3/r4-like"/>
</dbReference>
<evidence type="ECO:0000313" key="8">
    <source>
        <dbReference type="Proteomes" id="UP000250831"/>
    </source>
</evidence>
<gene>
    <name evidence="7" type="ORF">DCO56_25970</name>
</gene>
<dbReference type="NCBIfam" id="TIGR02937">
    <property type="entry name" value="sigma70-ECF"/>
    <property type="match status" value="1"/>
</dbReference>
<dbReference type="InterPro" id="IPR013325">
    <property type="entry name" value="RNA_pol_sigma_r2"/>
</dbReference>
<keyword evidence="3" id="KW-0731">Sigma factor</keyword>
<dbReference type="InterPro" id="IPR036388">
    <property type="entry name" value="WH-like_DNA-bd_sf"/>
</dbReference>
<dbReference type="Pfam" id="PF08281">
    <property type="entry name" value="Sigma70_r4_2"/>
    <property type="match status" value="1"/>
</dbReference>
<keyword evidence="2" id="KW-0805">Transcription regulation</keyword>
<evidence type="ECO:0000256" key="3">
    <source>
        <dbReference type="ARBA" id="ARBA00023082"/>
    </source>
</evidence>
<evidence type="ECO:0000256" key="2">
    <source>
        <dbReference type="ARBA" id="ARBA00023015"/>
    </source>
</evidence>
<accession>A0A363NLT7</accession>
<dbReference type="Proteomes" id="UP000250831">
    <property type="component" value="Unassembled WGS sequence"/>
</dbReference>
<reference evidence="7 8" key="1">
    <citation type="submission" date="2018-04" db="EMBL/GenBank/DDBJ databases">
        <title>Sphingobacterium sp. M46 Genome.</title>
        <authorList>
            <person name="Cheng J."/>
            <person name="Li Y."/>
        </authorList>
    </citation>
    <scope>NUCLEOTIDE SEQUENCE [LARGE SCALE GENOMIC DNA]</scope>
    <source>
        <strain evidence="7 8">M46</strain>
    </source>
</reference>
<dbReference type="InterPro" id="IPR014284">
    <property type="entry name" value="RNA_pol_sigma-70_dom"/>
</dbReference>
<dbReference type="SUPFAM" id="SSF88946">
    <property type="entry name" value="Sigma2 domain of RNA polymerase sigma factors"/>
    <property type="match status" value="1"/>
</dbReference>
<dbReference type="SUPFAM" id="SSF88659">
    <property type="entry name" value="Sigma3 and sigma4 domains of RNA polymerase sigma factors"/>
    <property type="match status" value="1"/>
</dbReference>
<feature type="domain" description="RNA polymerase sigma factor 70 region 4 type 2" evidence="6">
    <location>
        <begin position="126"/>
        <end position="174"/>
    </location>
</feature>
<dbReference type="InterPro" id="IPR013249">
    <property type="entry name" value="RNA_pol_sigma70_r4_t2"/>
</dbReference>
<dbReference type="GO" id="GO:0003677">
    <property type="term" value="F:DNA binding"/>
    <property type="evidence" value="ECO:0007669"/>
    <property type="project" value="InterPro"/>
</dbReference>
<proteinExistence type="inferred from homology"/>
<dbReference type="GO" id="GO:0006352">
    <property type="term" value="P:DNA-templated transcription initiation"/>
    <property type="evidence" value="ECO:0007669"/>
    <property type="project" value="InterPro"/>
</dbReference>
<comment type="similarity">
    <text evidence="1">Belongs to the sigma-70 factor family. ECF subfamily.</text>
</comment>
<evidence type="ECO:0000259" key="5">
    <source>
        <dbReference type="Pfam" id="PF04542"/>
    </source>
</evidence>
<organism evidence="7 8">
    <name type="scientific">Sphingobacterium athyrii</name>
    <dbReference type="NCBI Taxonomy" id="2152717"/>
    <lineage>
        <taxon>Bacteria</taxon>
        <taxon>Pseudomonadati</taxon>
        <taxon>Bacteroidota</taxon>
        <taxon>Sphingobacteriia</taxon>
        <taxon>Sphingobacteriales</taxon>
        <taxon>Sphingobacteriaceae</taxon>
        <taxon>Sphingobacterium</taxon>
    </lineage>
</organism>
<dbReference type="PANTHER" id="PTHR43133:SF46">
    <property type="entry name" value="RNA POLYMERASE SIGMA-70 FACTOR ECF SUBFAMILY"/>
    <property type="match status" value="1"/>
</dbReference>
<dbReference type="Gene3D" id="1.10.1740.10">
    <property type="match status" value="1"/>
</dbReference>
<comment type="caution">
    <text evidence="7">The sequence shown here is derived from an EMBL/GenBank/DDBJ whole genome shotgun (WGS) entry which is preliminary data.</text>
</comment>
<evidence type="ECO:0000256" key="1">
    <source>
        <dbReference type="ARBA" id="ARBA00010641"/>
    </source>
</evidence>
<sequence length="202" mass="24184">MYKPKYDHMEEKEMLSDLRLGSQTAFRQIYSLYSGRIYLNIRKMVKSEQDAAELLQEVFIKVWDKRELIDIEQSFRSYLFQIAKYTVYNFIRKNNLEKQIQAYLSLHNTQLYTHVEEQLNEKQDEQWLSQTIEQLPPQRRLIYRLCKIEGKSYAEVSTLLRISTSTINDHIVKATKYIKERHGVLDKSTLLIASFILLQQHQ</sequence>
<dbReference type="GO" id="GO:0016987">
    <property type="term" value="F:sigma factor activity"/>
    <property type="evidence" value="ECO:0007669"/>
    <property type="project" value="UniProtKB-KW"/>
</dbReference>
<dbReference type="Pfam" id="PF04542">
    <property type="entry name" value="Sigma70_r2"/>
    <property type="match status" value="1"/>
</dbReference>
<evidence type="ECO:0000259" key="6">
    <source>
        <dbReference type="Pfam" id="PF08281"/>
    </source>
</evidence>
<evidence type="ECO:0000313" key="7">
    <source>
        <dbReference type="EMBL" id="PUV21779.1"/>
    </source>
</evidence>
<name>A0A363NLT7_9SPHI</name>
<dbReference type="InterPro" id="IPR007627">
    <property type="entry name" value="RNA_pol_sigma70_r2"/>
</dbReference>
<dbReference type="AlphaFoldDB" id="A0A363NLT7"/>
<evidence type="ECO:0000256" key="4">
    <source>
        <dbReference type="ARBA" id="ARBA00023163"/>
    </source>
</evidence>
<dbReference type="OrthoDB" id="655312at2"/>
<feature type="domain" description="RNA polymerase sigma-70 region 2" evidence="5">
    <location>
        <begin position="30"/>
        <end position="95"/>
    </location>
</feature>
<dbReference type="InterPro" id="IPR039425">
    <property type="entry name" value="RNA_pol_sigma-70-like"/>
</dbReference>
<dbReference type="PANTHER" id="PTHR43133">
    <property type="entry name" value="RNA POLYMERASE ECF-TYPE SIGMA FACTO"/>
    <property type="match status" value="1"/>
</dbReference>
<keyword evidence="4" id="KW-0804">Transcription</keyword>
<keyword evidence="8" id="KW-1185">Reference proteome</keyword>
<dbReference type="EMBL" id="QCXX01000009">
    <property type="protein sequence ID" value="PUV21779.1"/>
    <property type="molecule type" value="Genomic_DNA"/>
</dbReference>
<protein>
    <submittedName>
        <fullName evidence="7">RNA polymerase sigma-70 factor</fullName>
    </submittedName>
</protein>